<dbReference type="InterPro" id="IPR010982">
    <property type="entry name" value="Lambda_DNA-bd_dom_sf"/>
</dbReference>
<dbReference type="InterPro" id="IPR001387">
    <property type="entry name" value="Cro/C1-type_HTH"/>
</dbReference>
<dbReference type="STRING" id="1291742.LOOC260_108380"/>
<accession>A0A0A1GWV2</accession>
<dbReference type="Proteomes" id="UP000031620">
    <property type="component" value="Chromosome"/>
</dbReference>
<gene>
    <name evidence="2" type="ORF">LOOC260_108380</name>
</gene>
<dbReference type="AlphaFoldDB" id="A0A0A1GWV2"/>
<dbReference type="EMBL" id="AP014680">
    <property type="protein sequence ID" value="BAP85378.1"/>
    <property type="molecule type" value="Genomic_DNA"/>
</dbReference>
<dbReference type="PROSITE" id="PS50943">
    <property type="entry name" value="HTH_CROC1"/>
    <property type="match status" value="1"/>
</dbReference>
<reference evidence="2 3" key="1">
    <citation type="submission" date="2014-11" db="EMBL/GenBank/DDBJ databases">
        <title>Complete genome sequence and analysis of Lactobacillus hokkaidonensis LOOC260T.</title>
        <authorList>
            <person name="Tanizawa Y."/>
            <person name="Tohno M."/>
            <person name="Kaminuma E."/>
            <person name="Nakamura Y."/>
            <person name="Arita M."/>
        </authorList>
    </citation>
    <scope>NUCLEOTIDE SEQUENCE [LARGE SCALE GENOMIC DNA]</scope>
    <source>
        <strain evidence="2 3">LOOC260</strain>
    </source>
</reference>
<evidence type="ECO:0000313" key="2">
    <source>
        <dbReference type="EMBL" id="BAP85378.1"/>
    </source>
</evidence>
<organism evidence="2 3">
    <name type="scientific">Paucilactobacillus hokkaidonensis JCM 18461</name>
    <dbReference type="NCBI Taxonomy" id="1291742"/>
    <lineage>
        <taxon>Bacteria</taxon>
        <taxon>Bacillati</taxon>
        <taxon>Bacillota</taxon>
        <taxon>Bacilli</taxon>
        <taxon>Lactobacillales</taxon>
        <taxon>Lactobacillaceae</taxon>
        <taxon>Paucilactobacillus</taxon>
    </lineage>
</organism>
<dbReference type="Pfam" id="PF01381">
    <property type="entry name" value="HTH_3"/>
    <property type="match status" value="1"/>
</dbReference>
<dbReference type="InterPro" id="IPR011990">
    <property type="entry name" value="TPR-like_helical_dom_sf"/>
</dbReference>
<dbReference type="SUPFAM" id="SSF48452">
    <property type="entry name" value="TPR-like"/>
    <property type="match status" value="1"/>
</dbReference>
<dbReference type="Gene3D" id="1.25.40.10">
    <property type="entry name" value="Tetratricopeptide repeat domain"/>
    <property type="match status" value="1"/>
</dbReference>
<proteinExistence type="predicted"/>
<feature type="domain" description="HTH cro/C1-type" evidence="1">
    <location>
        <begin position="7"/>
        <end position="60"/>
    </location>
</feature>
<dbReference type="KEGG" id="lho:LOOC260_108380"/>
<evidence type="ECO:0000313" key="3">
    <source>
        <dbReference type="Proteomes" id="UP000031620"/>
    </source>
</evidence>
<evidence type="ECO:0000259" key="1">
    <source>
        <dbReference type="PROSITE" id="PS50943"/>
    </source>
</evidence>
<sequence length="270" mass="30969">MFLGQVMKEARKRKGLSQVKLAEGICDQNIISLLERKNATPTISNLVPLLQRLNLSLNDVFSEFSSDSTSELKKELASLEQRLLLGNTENKNIAEEIEVLNLDDSTEDIIIQYDYILSLIKLQSNDKNGADFQLDKVLMKTQTDIYNIYTLLAYLNKASIRLEMNRVEEAAYFINTVREAIKESLDVPNATDLQLTYICLQLAKYFSDTDDNQLASSYATKGLEFNRQNQRAYFLGDFYLIKANANKNTANYEHNKKLAKLFENYVEEKK</sequence>
<protein>
    <submittedName>
        <fullName evidence="2">Transcriptional regulator</fullName>
    </submittedName>
</protein>
<dbReference type="SUPFAM" id="SSF47413">
    <property type="entry name" value="lambda repressor-like DNA-binding domains"/>
    <property type="match status" value="1"/>
</dbReference>
<dbReference type="SMART" id="SM00530">
    <property type="entry name" value="HTH_XRE"/>
    <property type="match status" value="1"/>
</dbReference>
<name>A0A0A1GWV2_9LACO</name>
<dbReference type="CDD" id="cd00093">
    <property type="entry name" value="HTH_XRE"/>
    <property type="match status" value="1"/>
</dbReference>
<dbReference type="HOGENOM" id="CLU_053304_2_0_9"/>
<dbReference type="GO" id="GO:0003677">
    <property type="term" value="F:DNA binding"/>
    <property type="evidence" value="ECO:0007669"/>
    <property type="project" value="InterPro"/>
</dbReference>
<dbReference type="RefSeq" id="WP_041093221.1">
    <property type="nucleotide sequence ID" value="NZ_AP014680.1"/>
</dbReference>